<comment type="caution">
    <text evidence="1">The sequence shown here is derived from an EMBL/GenBank/DDBJ whole genome shotgun (WGS) entry which is preliminary data.</text>
</comment>
<proteinExistence type="predicted"/>
<evidence type="ECO:0000313" key="1">
    <source>
        <dbReference type="EMBL" id="GAA2621741.1"/>
    </source>
</evidence>
<organism evidence="1 2">
    <name type="scientific">Streptomyces vastus</name>
    <dbReference type="NCBI Taxonomy" id="285451"/>
    <lineage>
        <taxon>Bacteria</taxon>
        <taxon>Bacillati</taxon>
        <taxon>Actinomycetota</taxon>
        <taxon>Actinomycetes</taxon>
        <taxon>Kitasatosporales</taxon>
        <taxon>Streptomycetaceae</taxon>
        <taxon>Streptomyces</taxon>
    </lineage>
</organism>
<dbReference type="EMBL" id="BAAASJ010000005">
    <property type="protein sequence ID" value="GAA2621741.1"/>
    <property type="molecule type" value="Genomic_DNA"/>
</dbReference>
<name>A0ABN3QBF8_9ACTN</name>
<protein>
    <submittedName>
        <fullName evidence="1">Uncharacterized protein</fullName>
    </submittedName>
</protein>
<accession>A0ABN3QBF8</accession>
<evidence type="ECO:0000313" key="2">
    <source>
        <dbReference type="Proteomes" id="UP001500151"/>
    </source>
</evidence>
<reference evidence="1 2" key="1">
    <citation type="journal article" date="2019" name="Int. J. Syst. Evol. Microbiol.">
        <title>The Global Catalogue of Microorganisms (GCM) 10K type strain sequencing project: providing services to taxonomists for standard genome sequencing and annotation.</title>
        <authorList>
            <consortium name="The Broad Institute Genomics Platform"/>
            <consortium name="The Broad Institute Genome Sequencing Center for Infectious Disease"/>
            <person name="Wu L."/>
            <person name="Ma J."/>
        </authorList>
    </citation>
    <scope>NUCLEOTIDE SEQUENCE [LARGE SCALE GENOMIC DNA]</scope>
    <source>
        <strain evidence="1 2">JCM 4524</strain>
    </source>
</reference>
<gene>
    <name evidence="1" type="ORF">GCM10010307_05720</name>
</gene>
<sequence length="80" mass="9223">MRAIGEVRKINTKRNLGWENVPLTVAGTPFEYPCYVIKRTKGTNQAKAFMERVDLRPATCFMEWVAPAPRRGRRQSPDSR</sequence>
<keyword evidence="2" id="KW-1185">Reference proteome</keyword>
<dbReference type="Proteomes" id="UP001500151">
    <property type="component" value="Unassembled WGS sequence"/>
</dbReference>